<keyword evidence="3" id="KW-0378">Hydrolase</keyword>
<dbReference type="CDD" id="cd06135">
    <property type="entry name" value="Orn"/>
    <property type="match status" value="1"/>
</dbReference>
<dbReference type="InterPro" id="IPR013520">
    <property type="entry name" value="Ribonucl_H"/>
</dbReference>
<comment type="similarity">
    <text evidence="1">Belongs to the oligoribonuclease family.</text>
</comment>
<keyword evidence="2" id="KW-0540">Nuclease</keyword>
<organism evidence="6 7">
    <name type="scientific">Linnemannia elongata AG-77</name>
    <dbReference type="NCBI Taxonomy" id="1314771"/>
    <lineage>
        <taxon>Eukaryota</taxon>
        <taxon>Fungi</taxon>
        <taxon>Fungi incertae sedis</taxon>
        <taxon>Mucoromycota</taxon>
        <taxon>Mortierellomycotina</taxon>
        <taxon>Mortierellomycetes</taxon>
        <taxon>Mortierellales</taxon>
        <taxon>Mortierellaceae</taxon>
        <taxon>Linnemannia</taxon>
    </lineage>
</organism>
<reference evidence="6 7" key="1">
    <citation type="submission" date="2016-05" db="EMBL/GenBank/DDBJ databases">
        <title>Genome sequencing reveals origins of a unique bacterial endosymbiosis in the earliest lineages of terrestrial Fungi.</title>
        <authorList>
            <consortium name="DOE Joint Genome Institute"/>
            <person name="Uehling J."/>
            <person name="Gryganskyi A."/>
            <person name="Hameed K."/>
            <person name="Tschaplinski T."/>
            <person name="Misztal P."/>
            <person name="Wu S."/>
            <person name="Desiro A."/>
            <person name="Vande Pol N."/>
            <person name="Du Z.-Y."/>
            <person name="Zienkiewicz A."/>
            <person name="Zienkiewicz K."/>
            <person name="Morin E."/>
            <person name="Tisserant E."/>
            <person name="Splivallo R."/>
            <person name="Hainaut M."/>
            <person name="Henrissat B."/>
            <person name="Ohm R."/>
            <person name="Kuo A."/>
            <person name="Yan J."/>
            <person name="Lipzen A."/>
            <person name="Nolan M."/>
            <person name="Labutti K."/>
            <person name="Barry K."/>
            <person name="Goldstein A."/>
            <person name="Labbe J."/>
            <person name="Schadt C."/>
            <person name="Tuskan G."/>
            <person name="Grigoriev I."/>
            <person name="Martin F."/>
            <person name="Vilgalys R."/>
            <person name="Bonito G."/>
        </authorList>
    </citation>
    <scope>NUCLEOTIDE SEQUENCE [LARGE SCALE GENOMIC DNA]</scope>
    <source>
        <strain evidence="6 7">AG-77</strain>
    </source>
</reference>
<name>A0A197JPN7_9FUNG</name>
<dbReference type="InterPro" id="IPR036397">
    <property type="entry name" value="RNaseH_sf"/>
</dbReference>
<dbReference type="FunFam" id="3.30.420.10:FF:000003">
    <property type="entry name" value="Oligoribonuclease"/>
    <property type="match status" value="1"/>
</dbReference>
<gene>
    <name evidence="6" type="ORF">K457DRAFT_22258</name>
</gene>
<dbReference type="GO" id="GO:0003676">
    <property type="term" value="F:nucleic acid binding"/>
    <property type="evidence" value="ECO:0007669"/>
    <property type="project" value="InterPro"/>
</dbReference>
<dbReference type="InterPro" id="IPR022894">
    <property type="entry name" value="Oligoribonuclease"/>
</dbReference>
<protein>
    <submittedName>
        <fullName evidence="6">Small nuclease</fullName>
    </submittedName>
</protein>
<dbReference type="GO" id="GO:0005739">
    <property type="term" value="C:mitochondrion"/>
    <property type="evidence" value="ECO:0007669"/>
    <property type="project" value="EnsemblFungi"/>
</dbReference>
<dbReference type="GO" id="GO:0000175">
    <property type="term" value="F:3'-5'-RNA exonuclease activity"/>
    <property type="evidence" value="ECO:0007669"/>
    <property type="project" value="EnsemblFungi"/>
</dbReference>
<dbReference type="EMBL" id="KV442068">
    <property type="protein sequence ID" value="OAQ26314.1"/>
    <property type="molecule type" value="Genomic_DNA"/>
</dbReference>
<dbReference type="Pfam" id="PF00929">
    <property type="entry name" value="RNase_T"/>
    <property type="match status" value="1"/>
</dbReference>
<evidence type="ECO:0000259" key="5">
    <source>
        <dbReference type="SMART" id="SM00479"/>
    </source>
</evidence>
<evidence type="ECO:0000256" key="4">
    <source>
        <dbReference type="ARBA" id="ARBA00022839"/>
    </source>
</evidence>
<feature type="domain" description="Exonuclease" evidence="5">
    <location>
        <begin position="11"/>
        <end position="185"/>
    </location>
</feature>
<dbReference type="STRING" id="1314771.A0A197JPN7"/>
<keyword evidence="7" id="KW-1185">Reference proteome</keyword>
<dbReference type="GO" id="GO:0034475">
    <property type="term" value="P:U4 snRNA 3'-end processing"/>
    <property type="evidence" value="ECO:0007669"/>
    <property type="project" value="EnsemblFungi"/>
</dbReference>
<dbReference type="Gene3D" id="3.30.420.10">
    <property type="entry name" value="Ribonuclease H-like superfamily/Ribonuclease H"/>
    <property type="match status" value="1"/>
</dbReference>
<dbReference type="GO" id="GO:0034476">
    <property type="term" value="P:U5 snRNA 3'-end processing"/>
    <property type="evidence" value="ECO:0007669"/>
    <property type="project" value="EnsemblFungi"/>
</dbReference>
<dbReference type="AlphaFoldDB" id="A0A197JPN7"/>
<sequence>MAQQQQKQQPSLVWIDCEMTGLASTDKLIEIAVIITDDDLNIIAEGPNLIIHQPKEVMDSMNQWCVDHHGASGLTASVLASKISTSEACNQVLQFIKSHIPTPRHGILAGNSVHADKVFLEREMSPIIEHLHYRIVDVSTVKELARRWFPKEFENVPRKKEAHRALDDIKESIGELKYYRSSVFKN</sequence>
<keyword evidence="4" id="KW-0269">Exonuclease</keyword>
<dbReference type="OrthoDB" id="270189at2759"/>
<evidence type="ECO:0000256" key="3">
    <source>
        <dbReference type="ARBA" id="ARBA00022801"/>
    </source>
</evidence>
<dbReference type="InterPro" id="IPR012337">
    <property type="entry name" value="RNaseH-like_sf"/>
</dbReference>
<evidence type="ECO:0000313" key="7">
    <source>
        <dbReference type="Proteomes" id="UP000078512"/>
    </source>
</evidence>
<dbReference type="Proteomes" id="UP000078512">
    <property type="component" value="Unassembled WGS sequence"/>
</dbReference>
<dbReference type="SUPFAM" id="SSF53098">
    <property type="entry name" value="Ribonuclease H-like"/>
    <property type="match status" value="1"/>
</dbReference>
<dbReference type="GO" id="GO:0000467">
    <property type="term" value="P:exonucleolytic trimming to generate mature 3'-end of 5.8S rRNA from tricistronic rRNA transcript (SSU-rRNA, 5.8S rRNA, LSU-rRNA)"/>
    <property type="evidence" value="ECO:0007669"/>
    <property type="project" value="EnsemblFungi"/>
</dbReference>
<evidence type="ECO:0000256" key="1">
    <source>
        <dbReference type="ARBA" id="ARBA00009921"/>
    </source>
</evidence>
<dbReference type="SMART" id="SM00479">
    <property type="entry name" value="EXOIII"/>
    <property type="match status" value="1"/>
</dbReference>
<accession>A0A197JPN7</accession>
<proteinExistence type="inferred from homology"/>
<evidence type="ECO:0000256" key="2">
    <source>
        <dbReference type="ARBA" id="ARBA00022722"/>
    </source>
</evidence>
<evidence type="ECO:0000313" key="6">
    <source>
        <dbReference type="EMBL" id="OAQ26314.1"/>
    </source>
</evidence>
<dbReference type="NCBIfam" id="NF003765">
    <property type="entry name" value="PRK05359.1"/>
    <property type="match status" value="1"/>
</dbReference>
<dbReference type="PANTHER" id="PTHR11046">
    <property type="entry name" value="OLIGORIBONUCLEASE, MITOCHONDRIAL"/>
    <property type="match status" value="1"/>
</dbReference>
<dbReference type="PANTHER" id="PTHR11046:SF0">
    <property type="entry name" value="OLIGORIBONUCLEASE, MITOCHONDRIAL"/>
    <property type="match status" value="1"/>
</dbReference>